<dbReference type="WBParaSite" id="TMUE_2000008436.1">
    <property type="protein sequence ID" value="TMUE_2000008436.1"/>
    <property type="gene ID" value="WBGene00293821"/>
</dbReference>
<evidence type="ECO:0000313" key="2">
    <source>
        <dbReference type="Proteomes" id="UP000046395"/>
    </source>
</evidence>
<evidence type="ECO:0000256" key="1">
    <source>
        <dbReference type="SAM" id="MobiDB-lite"/>
    </source>
</evidence>
<dbReference type="AlphaFoldDB" id="A0A5S6QM71"/>
<feature type="region of interest" description="Disordered" evidence="1">
    <location>
        <begin position="151"/>
        <end position="172"/>
    </location>
</feature>
<accession>A0A5S6QM71</accession>
<dbReference type="Proteomes" id="UP000046395">
    <property type="component" value="Unassembled WGS sequence"/>
</dbReference>
<feature type="compositionally biased region" description="Acidic residues" evidence="1">
    <location>
        <begin position="162"/>
        <end position="172"/>
    </location>
</feature>
<organism evidence="2 3">
    <name type="scientific">Trichuris muris</name>
    <name type="common">Mouse whipworm</name>
    <dbReference type="NCBI Taxonomy" id="70415"/>
    <lineage>
        <taxon>Eukaryota</taxon>
        <taxon>Metazoa</taxon>
        <taxon>Ecdysozoa</taxon>
        <taxon>Nematoda</taxon>
        <taxon>Enoplea</taxon>
        <taxon>Dorylaimia</taxon>
        <taxon>Trichinellida</taxon>
        <taxon>Trichuridae</taxon>
        <taxon>Trichuris</taxon>
    </lineage>
</organism>
<reference evidence="3" key="1">
    <citation type="submission" date="2019-12" db="UniProtKB">
        <authorList>
            <consortium name="WormBaseParasite"/>
        </authorList>
    </citation>
    <scope>IDENTIFICATION</scope>
</reference>
<feature type="region of interest" description="Disordered" evidence="1">
    <location>
        <begin position="1"/>
        <end position="26"/>
    </location>
</feature>
<evidence type="ECO:0000313" key="3">
    <source>
        <dbReference type="WBParaSite" id="TMUE_2000008436.1"/>
    </source>
</evidence>
<protein>
    <submittedName>
        <fullName evidence="3">ELM2 domain-containing protein</fullName>
    </submittedName>
</protein>
<keyword evidence="2" id="KW-1185">Reference proteome</keyword>
<name>A0A5S6QM71_TRIMR</name>
<feature type="compositionally biased region" description="Basic and acidic residues" evidence="1">
    <location>
        <begin position="15"/>
        <end position="26"/>
    </location>
</feature>
<proteinExistence type="predicted"/>
<sequence length="172" mass="19155">MKRHSESEDGESEDMQAKRFASEEEMREKLSRISISEYRDVNMPHFTQVNPSSSLLSFEEIENSLVVDEDEDDEHETGLYVAEEFRGIFTNGPQRRGHVVPAVPAASNASGYEVILWNPIPQLIRRVNENPVENDHTVCSAQSSADLAASGAVNSNKLSPQDGDDECMEIVS</sequence>